<dbReference type="EMBL" id="JWZT01005070">
    <property type="protein sequence ID" value="KII62212.1"/>
    <property type="molecule type" value="Genomic_DNA"/>
</dbReference>
<organism evidence="1 2">
    <name type="scientific">Thelohanellus kitauei</name>
    <name type="common">Myxosporean</name>
    <dbReference type="NCBI Taxonomy" id="669202"/>
    <lineage>
        <taxon>Eukaryota</taxon>
        <taxon>Metazoa</taxon>
        <taxon>Cnidaria</taxon>
        <taxon>Myxozoa</taxon>
        <taxon>Myxosporea</taxon>
        <taxon>Bivalvulida</taxon>
        <taxon>Platysporina</taxon>
        <taxon>Myxobolidae</taxon>
        <taxon>Thelohanellus</taxon>
    </lineage>
</organism>
<dbReference type="AlphaFoldDB" id="A0A0C2IZI8"/>
<accession>A0A0C2IZI8</accession>
<protein>
    <submittedName>
        <fullName evidence="1">Uncharacterized protein</fullName>
    </submittedName>
</protein>
<proteinExistence type="predicted"/>
<sequence>MTESKRDTLLNFCDVDEWMFKFEIHASANNLDESKQSSLAPAFFSGRVLDLYLKSGIHPSPPFASKLKKIFNFLRSKTSTHDLMSSSYRDFESANFAPGEDLSDFVGLLSDLLEKARPSINEADRNFIVIQKLPQLFTR</sequence>
<name>A0A0C2IZI8_THEKT</name>
<evidence type="ECO:0000313" key="2">
    <source>
        <dbReference type="Proteomes" id="UP000031668"/>
    </source>
</evidence>
<dbReference type="Proteomes" id="UP000031668">
    <property type="component" value="Unassembled WGS sequence"/>
</dbReference>
<gene>
    <name evidence="1" type="ORF">RF11_13226</name>
</gene>
<keyword evidence="2" id="KW-1185">Reference proteome</keyword>
<comment type="caution">
    <text evidence="1">The sequence shown here is derived from an EMBL/GenBank/DDBJ whole genome shotgun (WGS) entry which is preliminary data.</text>
</comment>
<evidence type="ECO:0000313" key="1">
    <source>
        <dbReference type="EMBL" id="KII62212.1"/>
    </source>
</evidence>
<reference evidence="1 2" key="1">
    <citation type="journal article" date="2014" name="Genome Biol. Evol.">
        <title>The genome of the myxosporean Thelohanellus kitauei shows adaptations to nutrient acquisition within its fish host.</title>
        <authorList>
            <person name="Yang Y."/>
            <person name="Xiong J."/>
            <person name="Zhou Z."/>
            <person name="Huo F."/>
            <person name="Miao W."/>
            <person name="Ran C."/>
            <person name="Liu Y."/>
            <person name="Zhang J."/>
            <person name="Feng J."/>
            <person name="Wang M."/>
            <person name="Wang M."/>
            <person name="Wang L."/>
            <person name="Yao B."/>
        </authorList>
    </citation>
    <scope>NUCLEOTIDE SEQUENCE [LARGE SCALE GENOMIC DNA]</scope>
    <source>
        <strain evidence="1">Wuqing</strain>
    </source>
</reference>